<comment type="caution">
    <text evidence="5">The sequence shown here is derived from an EMBL/GenBank/DDBJ whole genome shotgun (WGS) entry which is preliminary data.</text>
</comment>
<dbReference type="InterPro" id="IPR018060">
    <property type="entry name" value="HTH_AraC"/>
</dbReference>
<dbReference type="GO" id="GO:0043565">
    <property type="term" value="F:sequence-specific DNA binding"/>
    <property type="evidence" value="ECO:0007669"/>
    <property type="project" value="InterPro"/>
</dbReference>
<keyword evidence="6" id="KW-1185">Reference proteome</keyword>
<dbReference type="EMBL" id="VNFH01000004">
    <property type="protein sequence ID" value="TVU71218.1"/>
    <property type="molecule type" value="Genomic_DNA"/>
</dbReference>
<dbReference type="SUPFAM" id="SSF52317">
    <property type="entry name" value="Class I glutamine amidotransferase-like"/>
    <property type="match status" value="1"/>
</dbReference>
<keyword evidence="3" id="KW-0804">Transcription</keyword>
<dbReference type="AlphaFoldDB" id="A0A558HQ54"/>
<dbReference type="OrthoDB" id="6057514at2"/>
<dbReference type="Gene3D" id="1.10.10.60">
    <property type="entry name" value="Homeodomain-like"/>
    <property type="match status" value="1"/>
</dbReference>
<dbReference type="InterPro" id="IPR009057">
    <property type="entry name" value="Homeodomain-like_sf"/>
</dbReference>
<evidence type="ECO:0000313" key="5">
    <source>
        <dbReference type="EMBL" id="TVU71218.1"/>
    </source>
</evidence>
<keyword evidence="1" id="KW-0805">Transcription regulation</keyword>
<dbReference type="STRING" id="553385.GCA_000591415_02771"/>
<protein>
    <submittedName>
        <fullName evidence="5">GlxA family transcriptional regulator</fullName>
    </submittedName>
</protein>
<gene>
    <name evidence="5" type="ORF">FQP86_06715</name>
</gene>
<dbReference type="GO" id="GO:0003700">
    <property type="term" value="F:DNA-binding transcription factor activity"/>
    <property type="evidence" value="ECO:0007669"/>
    <property type="project" value="InterPro"/>
</dbReference>
<evidence type="ECO:0000256" key="2">
    <source>
        <dbReference type="ARBA" id="ARBA00023125"/>
    </source>
</evidence>
<dbReference type="InterPro" id="IPR029062">
    <property type="entry name" value="Class_I_gatase-like"/>
</dbReference>
<evidence type="ECO:0000313" key="6">
    <source>
        <dbReference type="Proteomes" id="UP000319941"/>
    </source>
</evidence>
<organism evidence="5 6">
    <name type="scientific">Cobetia crustatorum</name>
    <dbReference type="NCBI Taxonomy" id="553385"/>
    <lineage>
        <taxon>Bacteria</taxon>
        <taxon>Pseudomonadati</taxon>
        <taxon>Pseudomonadota</taxon>
        <taxon>Gammaproteobacteria</taxon>
        <taxon>Oceanospirillales</taxon>
        <taxon>Halomonadaceae</taxon>
        <taxon>Cobetia</taxon>
    </lineage>
</organism>
<dbReference type="SUPFAM" id="SSF46689">
    <property type="entry name" value="Homeodomain-like"/>
    <property type="match status" value="2"/>
</dbReference>
<dbReference type="SMART" id="SM00342">
    <property type="entry name" value="HTH_ARAC"/>
    <property type="match status" value="1"/>
</dbReference>
<keyword evidence="2" id="KW-0238">DNA-binding</keyword>
<sequence>MRLDYSGPLPETIGFLLLPRFSMMAFFAAVEPLRIANRISGQALFRWLLISEDGQPVTSSSGMTLVADHSILDIRSLPSLAVCSGFEPEAHLNRALSGWLNRLDGAGCVLGGLDTGCFLLAAASLLDGERVTLHWESLPAFRERFPTISTSDELFELGARRFSCAGGAAAMDMALDVIARRHGTALAVDVSEQLVHDRMRTRTDQQRMTLARRLGTHKRQLVDAVALMEQHLDTPLTLEELARRCRVSLRQLQRLFEQELATSPRAWYLRLRLERARHLLKETDLDILSVGLSSGFTSSSSFSRAYRNHFGHSPRQER</sequence>
<dbReference type="Gene3D" id="3.40.50.880">
    <property type="match status" value="1"/>
</dbReference>
<evidence type="ECO:0000256" key="3">
    <source>
        <dbReference type="ARBA" id="ARBA00023163"/>
    </source>
</evidence>
<proteinExistence type="predicted"/>
<dbReference type="RefSeq" id="WP_024952665.1">
    <property type="nucleotide sequence ID" value="NZ_CAWOWR010000097.1"/>
</dbReference>
<evidence type="ECO:0000256" key="1">
    <source>
        <dbReference type="ARBA" id="ARBA00023015"/>
    </source>
</evidence>
<dbReference type="InterPro" id="IPR018062">
    <property type="entry name" value="HTH_AraC-typ_CS"/>
</dbReference>
<dbReference type="InterPro" id="IPR052158">
    <property type="entry name" value="INH-QAR"/>
</dbReference>
<dbReference type="PANTHER" id="PTHR43130">
    <property type="entry name" value="ARAC-FAMILY TRANSCRIPTIONAL REGULATOR"/>
    <property type="match status" value="1"/>
</dbReference>
<dbReference type="CDD" id="cd03136">
    <property type="entry name" value="GATase1_AraC_ArgR_like"/>
    <property type="match status" value="1"/>
</dbReference>
<dbReference type="Proteomes" id="UP000319941">
    <property type="component" value="Unassembled WGS sequence"/>
</dbReference>
<dbReference type="Pfam" id="PF12833">
    <property type="entry name" value="HTH_18"/>
    <property type="match status" value="1"/>
</dbReference>
<name>A0A558HQ54_9GAMM</name>
<dbReference type="PROSITE" id="PS01124">
    <property type="entry name" value="HTH_ARAC_FAMILY_2"/>
    <property type="match status" value="1"/>
</dbReference>
<dbReference type="PROSITE" id="PS00041">
    <property type="entry name" value="HTH_ARAC_FAMILY_1"/>
    <property type="match status" value="1"/>
</dbReference>
<reference evidence="5 6" key="1">
    <citation type="submission" date="2019-07" db="EMBL/GenBank/DDBJ databases">
        <title>Diversity of Bacteria from Kongsfjorden, Arctic.</title>
        <authorList>
            <person name="Yu Y."/>
        </authorList>
    </citation>
    <scope>NUCLEOTIDE SEQUENCE [LARGE SCALE GENOMIC DNA]</scope>
    <source>
        <strain evidence="5 6">SM1923</strain>
    </source>
</reference>
<dbReference type="PANTHER" id="PTHR43130:SF3">
    <property type="entry name" value="HTH-TYPE TRANSCRIPTIONAL REGULATOR RV1931C"/>
    <property type="match status" value="1"/>
</dbReference>
<accession>A0A558HQ54</accession>
<evidence type="ECO:0000259" key="4">
    <source>
        <dbReference type="PROSITE" id="PS01124"/>
    </source>
</evidence>
<feature type="domain" description="HTH araC/xylS-type" evidence="4">
    <location>
        <begin position="222"/>
        <end position="318"/>
    </location>
</feature>